<dbReference type="InterPro" id="IPR041588">
    <property type="entry name" value="Integrase_H2C2"/>
</dbReference>
<dbReference type="PANTHER" id="PTHR37984">
    <property type="entry name" value="PROTEIN CBG26694"/>
    <property type="match status" value="1"/>
</dbReference>
<dbReference type="AlphaFoldDB" id="A0A9Q1J420"/>
<accession>A0A9Q1J420</accession>
<dbReference type="OrthoDB" id="115183at2759"/>
<name>A0A9Q1J420_SYNKA</name>
<dbReference type="EMBL" id="JAINUF010000004">
    <property type="protein sequence ID" value="KAJ8365058.1"/>
    <property type="molecule type" value="Genomic_DNA"/>
</dbReference>
<feature type="domain" description="Integrase zinc-binding" evidence="2">
    <location>
        <begin position="51"/>
        <end position="96"/>
    </location>
</feature>
<dbReference type="PANTHER" id="PTHR37984:SF15">
    <property type="entry name" value="INTEGRASE CATALYTIC DOMAIN-CONTAINING PROTEIN"/>
    <property type="match status" value="1"/>
</dbReference>
<sequence>MADLFPQNPDDQPLPAPLAGRFGTAQLEDANLTSSIQQVSVVDGQLLDGLAHTHLLGAHLGLEKTLERIKTRFYWPGVKKAVEDYCRSCPDCQQVAP</sequence>
<gene>
    <name evidence="3" type="ORF">SKAU_G00138890</name>
</gene>
<evidence type="ECO:0000259" key="2">
    <source>
        <dbReference type="Pfam" id="PF17921"/>
    </source>
</evidence>
<dbReference type="Gene3D" id="1.10.340.70">
    <property type="match status" value="1"/>
</dbReference>
<dbReference type="Pfam" id="PF17921">
    <property type="entry name" value="Integrase_H2C2"/>
    <property type="match status" value="1"/>
</dbReference>
<organism evidence="3 4">
    <name type="scientific">Synaphobranchus kaupii</name>
    <name type="common">Kaup's arrowtooth eel</name>
    <dbReference type="NCBI Taxonomy" id="118154"/>
    <lineage>
        <taxon>Eukaryota</taxon>
        <taxon>Metazoa</taxon>
        <taxon>Chordata</taxon>
        <taxon>Craniata</taxon>
        <taxon>Vertebrata</taxon>
        <taxon>Euteleostomi</taxon>
        <taxon>Actinopterygii</taxon>
        <taxon>Neopterygii</taxon>
        <taxon>Teleostei</taxon>
        <taxon>Anguilliformes</taxon>
        <taxon>Synaphobranchidae</taxon>
        <taxon>Synaphobranchus</taxon>
    </lineage>
</organism>
<evidence type="ECO:0000313" key="4">
    <source>
        <dbReference type="Proteomes" id="UP001152622"/>
    </source>
</evidence>
<dbReference type="InterPro" id="IPR050951">
    <property type="entry name" value="Retrovirus_Pol_polyprotein"/>
</dbReference>
<reference evidence="3" key="1">
    <citation type="journal article" date="2023" name="Science">
        <title>Genome structures resolve the early diversification of teleost fishes.</title>
        <authorList>
            <person name="Parey E."/>
            <person name="Louis A."/>
            <person name="Montfort J."/>
            <person name="Bouchez O."/>
            <person name="Roques C."/>
            <person name="Iampietro C."/>
            <person name="Lluch J."/>
            <person name="Castinel A."/>
            <person name="Donnadieu C."/>
            <person name="Desvignes T."/>
            <person name="Floi Bucao C."/>
            <person name="Jouanno E."/>
            <person name="Wen M."/>
            <person name="Mejri S."/>
            <person name="Dirks R."/>
            <person name="Jansen H."/>
            <person name="Henkel C."/>
            <person name="Chen W.J."/>
            <person name="Zahm M."/>
            <person name="Cabau C."/>
            <person name="Klopp C."/>
            <person name="Thompson A.W."/>
            <person name="Robinson-Rechavi M."/>
            <person name="Braasch I."/>
            <person name="Lecointre G."/>
            <person name="Bobe J."/>
            <person name="Postlethwait J.H."/>
            <person name="Berthelot C."/>
            <person name="Roest Crollius H."/>
            <person name="Guiguen Y."/>
        </authorList>
    </citation>
    <scope>NUCLEOTIDE SEQUENCE</scope>
    <source>
        <strain evidence="3">WJC10195</strain>
    </source>
</reference>
<keyword evidence="4" id="KW-1185">Reference proteome</keyword>
<proteinExistence type="predicted"/>
<evidence type="ECO:0000256" key="1">
    <source>
        <dbReference type="ARBA" id="ARBA00039658"/>
    </source>
</evidence>
<dbReference type="FunFam" id="1.10.340.70:FF:000001">
    <property type="entry name" value="Retrovirus-related Pol polyprotein from transposon gypsy-like Protein"/>
    <property type="match status" value="1"/>
</dbReference>
<evidence type="ECO:0000313" key="3">
    <source>
        <dbReference type="EMBL" id="KAJ8365058.1"/>
    </source>
</evidence>
<comment type="caution">
    <text evidence="3">The sequence shown here is derived from an EMBL/GenBank/DDBJ whole genome shotgun (WGS) entry which is preliminary data.</text>
</comment>
<dbReference type="Proteomes" id="UP001152622">
    <property type="component" value="Chromosome 4"/>
</dbReference>
<protein>
    <recommendedName>
        <fullName evidence="1">Gypsy retrotransposon integrase-like protein 1</fullName>
    </recommendedName>
</protein>